<dbReference type="SMART" id="SM00204">
    <property type="entry name" value="TGFB"/>
    <property type="match status" value="1"/>
</dbReference>
<feature type="domain" description="TGF-beta family profile" evidence="7">
    <location>
        <begin position="165"/>
        <end position="277"/>
    </location>
</feature>
<keyword evidence="3" id="KW-0964">Secreted</keyword>
<name>A0A0A8K860_9CNID</name>
<dbReference type="EMBL" id="AB823912">
    <property type="protein sequence ID" value="BAQ19140.1"/>
    <property type="molecule type" value="Genomic_DNA"/>
</dbReference>
<gene>
    <name evidence="8" type="primary">CpaGdf8</name>
    <name evidence="8" type="synonym">Tgfb-like</name>
</gene>
<keyword evidence="5" id="KW-1015">Disulfide bond</keyword>
<accession>A0A0A8K860</accession>
<dbReference type="GO" id="GO:0005615">
    <property type="term" value="C:extracellular space"/>
    <property type="evidence" value="ECO:0007669"/>
    <property type="project" value="TreeGrafter"/>
</dbReference>
<dbReference type="InterPro" id="IPR017948">
    <property type="entry name" value="TGFb_CS"/>
</dbReference>
<evidence type="ECO:0000313" key="8">
    <source>
        <dbReference type="EMBL" id="BAQ19140.1"/>
    </source>
</evidence>
<dbReference type="InterPro" id="IPR029034">
    <property type="entry name" value="Cystine-knot_cytokine"/>
</dbReference>
<evidence type="ECO:0000256" key="2">
    <source>
        <dbReference type="ARBA" id="ARBA00006656"/>
    </source>
</evidence>
<dbReference type="PANTHER" id="PTHR11848:SF262">
    <property type="entry name" value="LD29161P"/>
    <property type="match status" value="1"/>
</dbReference>
<evidence type="ECO:0000259" key="7">
    <source>
        <dbReference type="PROSITE" id="PS51362"/>
    </source>
</evidence>
<feature type="non-terminal residue" evidence="8">
    <location>
        <position position="1"/>
    </location>
</feature>
<dbReference type="SUPFAM" id="SSF57501">
    <property type="entry name" value="Cystine-knot cytokines"/>
    <property type="match status" value="1"/>
</dbReference>
<comment type="similarity">
    <text evidence="2 6">Belongs to the TGF-beta family.</text>
</comment>
<sequence>MTCSKSTSELMYRSTKTTWNLFYHSQAYFLLEPSNACFHDVRDSSPTCIKFRFTTPRSYKTNIENLNLWVHLTKITKGKKSSIIFYDNNPNKATSKILLKSRIRTTQPGWVGITIRDKRKWLSSQYGNLDVNLSLKVVCINCEIDYENNTKPYLDITEKTRIKRRYRRHTHCQKDSSDCCLDNFYVSFKAIGWDWIRNPVGYNAQQCRGRCNSRHPKSNPHRSMVSAISTRRNITDDIKFCCTTQAYAPLKISYQDFEGNIVHQSLTNMIATQCGCG</sequence>
<dbReference type="PROSITE" id="PS51362">
    <property type="entry name" value="TGF_BETA_2"/>
    <property type="match status" value="1"/>
</dbReference>
<dbReference type="PANTHER" id="PTHR11848">
    <property type="entry name" value="TGF-BETA FAMILY"/>
    <property type="match status" value="1"/>
</dbReference>
<comment type="subcellular location">
    <subcellularLocation>
        <location evidence="1">Secreted</location>
    </subcellularLocation>
</comment>
<reference evidence="8" key="1">
    <citation type="submission" date="2013-06" db="EMBL/GenBank/DDBJ databases">
        <title>Nodal signalling determines biradial asymmetry in Hydra.</title>
        <authorList>
            <person name="Watanabe H."/>
            <person name="Schmidt H."/>
            <person name="Kuhn A."/>
            <person name="Oezbek S."/>
            <person name="Hobmayer B."/>
            <person name="Holstein T.W."/>
        </authorList>
    </citation>
    <scope>NUCLEOTIDE SEQUENCE</scope>
</reference>
<protein>
    <submittedName>
        <fullName evidence="8">Gdf8/Tgfb-like protein</fullName>
    </submittedName>
</protein>
<dbReference type="InterPro" id="IPR015615">
    <property type="entry name" value="TGF-beta-rel"/>
</dbReference>
<keyword evidence="4 6" id="KW-0339">Growth factor</keyword>
<evidence type="ECO:0000256" key="3">
    <source>
        <dbReference type="ARBA" id="ARBA00022525"/>
    </source>
</evidence>
<dbReference type="Gene3D" id="2.10.90.10">
    <property type="entry name" value="Cystine-knot cytokines"/>
    <property type="match status" value="1"/>
</dbReference>
<proteinExistence type="inferred from homology"/>
<dbReference type="AlphaFoldDB" id="A0A0A8K860"/>
<evidence type="ECO:0000256" key="6">
    <source>
        <dbReference type="RuleBase" id="RU000354"/>
    </source>
</evidence>
<evidence type="ECO:0000256" key="4">
    <source>
        <dbReference type="ARBA" id="ARBA00023030"/>
    </source>
</evidence>
<organism evidence="8">
    <name type="scientific">Cladonema pacificum</name>
    <dbReference type="NCBI Taxonomy" id="499903"/>
    <lineage>
        <taxon>Eukaryota</taxon>
        <taxon>Metazoa</taxon>
        <taxon>Cnidaria</taxon>
        <taxon>Hydrozoa</taxon>
        <taxon>Hydroidolina</taxon>
        <taxon>Anthoathecata</taxon>
        <taxon>Capitata</taxon>
        <taxon>Cladonematidae</taxon>
        <taxon>Cladonema</taxon>
    </lineage>
</organism>
<dbReference type="GO" id="GO:0005125">
    <property type="term" value="F:cytokine activity"/>
    <property type="evidence" value="ECO:0007669"/>
    <property type="project" value="TreeGrafter"/>
</dbReference>
<dbReference type="Pfam" id="PF00019">
    <property type="entry name" value="TGF_beta"/>
    <property type="match status" value="1"/>
</dbReference>
<dbReference type="CDD" id="cd13752">
    <property type="entry name" value="TGF_beta_INHB"/>
    <property type="match status" value="1"/>
</dbReference>
<evidence type="ECO:0000256" key="5">
    <source>
        <dbReference type="ARBA" id="ARBA00023157"/>
    </source>
</evidence>
<dbReference type="InterPro" id="IPR001839">
    <property type="entry name" value="TGF-b_C"/>
</dbReference>
<evidence type="ECO:0000256" key="1">
    <source>
        <dbReference type="ARBA" id="ARBA00004613"/>
    </source>
</evidence>
<dbReference type="PROSITE" id="PS00250">
    <property type="entry name" value="TGF_BETA_1"/>
    <property type="match status" value="1"/>
</dbReference>
<dbReference type="GO" id="GO:0008083">
    <property type="term" value="F:growth factor activity"/>
    <property type="evidence" value="ECO:0007669"/>
    <property type="project" value="UniProtKB-KW"/>
</dbReference>